<feature type="transmembrane region" description="Helical" evidence="2">
    <location>
        <begin position="106"/>
        <end position="124"/>
    </location>
</feature>
<gene>
    <name evidence="3" type="ORF">KQ878_00830</name>
</gene>
<evidence type="ECO:0000313" key="3">
    <source>
        <dbReference type="EMBL" id="MBU4693430.1"/>
    </source>
</evidence>
<feature type="transmembrane region" description="Helical" evidence="2">
    <location>
        <begin position="282"/>
        <end position="301"/>
    </location>
</feature>
<keyword evidence="2" id="KW-0472">Membrane</keyword>
<sequence>MWQNLLDGVYYGVFIAFWYLLVVLPLILLKAVLACYDLIAIALPQYILFGISLTDSFEVARFPNMFLRLLIISVFMYVMLLISSLIRLHFWKGENEPNPVSVALKYSFLATLWLIGIPIVLYIFNMLVGLMIKLTLSGNEISLDRQLFNNLFAEGHLKGFTRAKWDSVYDNAFLIKDSDYKELAWGQGIQIIFLGCLISCSTLIPLVLGLLTVVQKIFQQFFLFIISPFVASSAIADDGKRLKLWGQMYFGKGFAIISLAVGVQILSAFLNQSFNWVSSLNINFFIRILLILGVSVGGAVASMGISSEVAAFVGESASIRETLSETKGLMAAGMALAGGAGLALKGTGKMLKAGGKAAKTGAVALTKGRRGLEALNAKRELRAQLSKGKIDKSEYQMRAMGLNQKIHDRNESVKLARRDTKLENQVLRGQIDAGESNLKKSDLRASNAKLTKLEAKNNKKLAKLGGKTLSEKGSAKYNQVLGRQRELRELIDKRIERNSGDSLTVSKTDKMNFENAKRAKFSASTIAKKENIIQRFEKKYEGKEMPKNMKNKIEQMKSSLTTDKAHNNKISTGLNAMKDKYSQTKRGKN</sequence>
<dbReference type="NCBIfam" id="NF045889">
    <property type="entry name" value="ICE_Mbov_0396_TM"/>
    <property type="match status" value="1"/>
</dbReference>
<evidence type="ECO:0000313" key="4">
    <source>
        <dbReference type="Proteomes" id="UP000812267"/>
    </source>
</evidence>
<reference evidence="3" key="1">
    <citation type="submission" date="2021-06" db="EMBL/GenBank/DDBJ databases">
        <title>Novel Mycoplasma species detected in California sea lions (Zalophus californianus) from the USA.</title>
        <authorList>
            <person name="Volokhov D.V."/>
            <person name="Furtak V.A."/>
            <person name="Zagorodnyaya T.A."/>
        </authorList>
    </citation>
    <scope>NUCLEOTIDE SEQUENCE [LARGE SCALE GENOMIC DNA]</scope>
    <source>
        <strain evidence="3">CSL 4779</strain>
    </source>
</reference>
<name>A0ABS6DR14_9MOLU</name>
<keyword evidence="4" id="KW-1185">Reference proteome</keyword>
<feature type="transmembrane region" description="Helical" evidence="2">
    <location>
        <begin position="65"/>
        <end position="86"/>
    </location>
</feature>
<dbReference type="RefSeq" id="WP_216567746.1">
    <property type="nucleotide sequence ID" value="NZ_JAHMHK010000001.1"/>
</dbReference>
<dbReference type="EMBL" id="JAHMHK010000001">
    <property type="protein sequence ID" value="MBU4693430.1"/>
    <property type="molecule type" value="Genomic_DNA"/>
</dbReference>
<organism evidence="3 4">
    <name type="scientific">Mycoplasma zalophidermidis</name>
    <dbReference type="NCBI Taxonomy" id="398174"/>
    <lineage>
        <taxon>Bacteria</taxon>
        <taxon>Bacillati</taxon>
        <taxon>Mycoplasmatota</taxon>
        <taxon>Mollicutes</taxon>
        <taxon>Mycoplasmataceae</taxon>
        <taxon>Mycoplasma</taxon>
    </lineage>
</organism>
<accession>A0ABS6DR14</accession>
<evidence type="ECO:0000256" key="2">
    <source>
        <dbReference type="SAM" id="Phobius"/>
    </source>
</evidence>
<protein>
    <submittedName>
        <fullName evidence="3">Uncharacterized protein</fullName>
    </submittedName>
</protein>
<dbReference type="NCBIfam" id="NF045848">
    <property type="entry name" value="MMCAP2_0566_fam"/>
    <property type="match status" value="1"/>
</dbReference>
<dbReference type="Proteomes" id="UP000812267">
    <property type="component" value="Unassembled WGS sequence"/>
</dbReference>
<keyword evidence="2" id="KW-1133">Transmembrane helix</keyword>
<comment type="caution">
    <text evidence="3">The sequence shown here is derived from an EMBL/GenBank/DDBJ whole genome shotgun (WGS) entry which is preliminary data.</text>
</comment>
<feature type="transmembrane region" description="Helical" evidence="2">
    <location>
        <begin position="217"/>
        <end position="237"/>
    </location>
</feature>
<feature type="transmembrane region" description="Helical" evidence="2">
    <location>
        <begin position="9"/>
        <end position="28"/>
    </location>
</feature>
<feature type="compositionally biased region" description="Polar residues" evidence="1">
    <location>
        <begin position="560"/>
        <end position="574"/>
    </location>
</feature>
<feature type="transmembrane region" description="Helical" evidence="2">
    <location>
        <begin position="191"/>
        <end position="211"/>
    </location>
</feature>
<evidence type="ECO:0000256" key="1">
    <source>
        <dbReference type="SAM" id="MobiDB-lite"/>
    </source>
</evidence>
<keyword evidence="2" id="KW-0812">Transmembrane</keyword>
<proteinExistence type="predicted"/>
<feature type="region of interest" description="Disordered" evidence="1">
    <location>
        <begin position="560"/>
        <end position="589"/>
    </location>
</feature>
<feature type="transmembrane region" description="Helical" evidence="2">
    <location>
        <begin position="249"/>
        <end position="270"/>
    </location>
</feature>